<gene>
    <name evidence="9" type="ORF">AOY20_09510</name>
</gene>
<proteinExistence type="inferred from homology"/>
<dbReference type="SUPFAM" id="SSF56954">
    <property type="entry name" value="Outer membrane efflux proteins (OEP)"/>
    <property type="match status" value="1"/>
</dbReference>
<dbReference type="GO" id="GO:1990281">
    <property type="term" value="C:efflux pump complex"/>
    <property type="evidence" value="ECO:0007669"/>
    <property type="project" value="TreeGrafter"/>
</dbReference>
<evidence type="ECO:0000313" key="10">
    <source>
        <dbReference type="Proteomes" id="UP000064939"/>
    </source>
</evidence>
<organism evidence="9 10">
    <name type="scientific">Acinetobacter equi</name>
    <dbReference type="NCBI Taxonomy" id="1324350"/>
    <lineage>
        <taxon>Bacteria</taxon>
        <taxon>Pseudomonadati</taxon>
        <taxon>Pseudomonadota</taxon>
        <taxon>Gammaproteobacteria</taxon>
        <taxon>Moraxellales</taxon>
        <taxon>Moraxellaceae</taxon>
        <taxon>Acinetobacter</taxon>
    </lineage>
</organism>
<dbReference type="STRING" id="1324350.AOY20_09510"/>
<evidence type="ECO:0000256" key="1">
    <source>
        <dbReference type="ARBA" id="ARBA00004442"/>
    </source>
</evidence>
<comment type="subcellular location">
    <subcellularLocation>
        <location evidence="1">Cell outer membrane</location>
    </subcellularLocation>
</comment>
<dbReference type="Gene3D" id="1.20.1600.10">
    <property type="entry name" value="Outer membrane efflux proteins (OEP)"/>
    <property type="match status" value="1"/>
</dbReference>
<comment type="similarity">
    <text evidence="2">Belongs to the outer membrane factor (OMF) (TC 1.B.17) family.</text>
</comment>
<evidence type="ECO:0008006" key="11">
    <source>
        <dbReference type="Google" id="ProtNLM"/>
    </source>
</evidence>
<keyword evidence="5" id="KW-0812">Transmembrane</keyword>
<dbReference type="PANTHER" id="PTHR30026:SF22">
    <property type="entry name" value="OUTER MEMBRANE EFFLUX PROTEIN"/>
    <property type="match status" value="1"/>
</dbReference>
<keyword evidence="7" id="KW-0998">Cell outer membrane</keyword>
<sequence length="533" mass="59738">MKFDVGNWGSVQQMVLKNYQESRINFLTNSHVGEPKKIGLIFFSILLLSQQSYAQVDDIGGMSNKVKTFAGQLFVTKPKVDFTQINIQQLSTFPIDVSASTENTLESIDDQNKMFNDGIITKENTMEVNRAVYIALQRRPEITQSVALVAEKNSNIDVAEAAYFPQISGGFSLGDLTKSGNRGTQIYSINATQMLYDFGQIKANVTSEKVNLFISQIQTLDKIDSIAYDVVDAILNINRYKNMMRIAQKQSDGIAKIEEIAKLRARAGISSQADSIQAESNFEAAQAGLIEQENFLQQYQQKLRTYLGFSVKNIEFKIPEDLVVESNLYENINYETIPSMMEAAAKVELSILLKERVKLSNYPTVNLKGTLSQAVNGINPSNNQNNGTESALTVEVSMPIYEGGARSAKAKSANFAEDASKAQVNAVYLNLVEQIRILREQVDNTQKQIRILVKRKETAMKTRELYQEQYKLGTRSIVDLLSAEQAIHSAAQEIETAKYRIYSAIVQYIRHTGQTRNVYDLNNISIQGFKIQP</sequence>
<dbReference type="AlphaFoldDB" id="A0A0N7GXV2"/>
<keyword evidence="6" id="KW-0472">Membrane</keyword>
<dbReference type="InterPro" id="IPR051906">
    <property type="entry name" value="TolC-like"/>
</dbReference>
<keyword evidence="10" id="KW-1185">Reference proteome</keyword>
<evidence type="ECO:0000256" key="2">
    <source>
        <dbReference type="ARBA" id="ARBA00007613"/>
    </source>
</evidence>
<feature type="coiled-coil region" evidence="8">
    <location>
        <begin position="428"/>
        <end position="455"/>
    </location>
</feature>
<name>A0A0N7GXV2_9GAMM</name>
<keyword evidence="3" id="KW-0813">Transport</keyword>
<dbReference type="OrthoDB" id="314748at2"/>
<dbReference type="KEGG" id="aei:AOY20_09510"/>
<dbReference type="GO" id="GO:0009279">
    <property type="term" value="C:cell outer membrane"/>
    <property type="evidence" value="ECO:0007669"/>
    <property type="project" value="UniProtKB-SubCell"/>
</dbReference>
<evidence type="ECO:0000313" key="9">
    <source>
        <dbReference type="EMBL" id="ALH95747.1"/>
    </source>
</evidence>
<evidence type="ECO:0000256" key="6">
    <source>
        <dbReference type="ARBA" id="ARBA00023136"/>
    </source>
</evidence>
<evidence type="ECO:0000256" key="5">
    <source>
        <dbReference type="ARBA" id="ARBA00022692"/>
    </source>
</evidence>
<dbReference type="PANTHER" id="PTHR30026">
    <property type="entry name" value="OUTER MEMBRANE PROTEIN TOLC"/>
    <property type="match status" value="1"/>
</dbReference>
<evidence type="ECO:0000256" key="8">
    <source>
        <dbReference type="SAM" id="Coils"/>
    </source>
</evidence>
<evidence type="ECO:0000256" key="4">
    <source>
        <dbReference type="ARBA" id="ARBA00022452"/>
    </source>
</evidence>
<evidence type="ECO:0000256" key="7">
    <source>
        <dbReference type="ARBA" id="ARBA00023237"/>
    </source>
</evidence>
<evidence type="ECO:0000256" key="3">
    <source>
        <dbReference type="ARBA" id="ARBA00022448"/>
    </source>
</evidence>
<dbReference type="RefSeq" id="WP_054581636.1">
    <property type="nucleotide sequence ID" value="NZ_CP012808.1"/>
</dbReference>
<dbReference type="GO" id="GO:0015288">
    <property type="term" value="F:porin activity"/>
    <property type="evidence" value="ECO:0007669"/>
    <property type="project" value="TreeGrafter"/>
</dbReference>
<accession>A0A0N7GXV2</accession>
<reference evidence="9 10" key="1">
    <citation type="journal article" date="2015" name="Int. J. Syst. Evol. Microbiol.">
        <title>Acinetobacter equi sp. nov. isolated from horse faeces.</title>
        <authorList>
            <person name="Poppel M.T."/>
            <person name="Skiebe E."/>
            <person name="Laue M."/>
            <person name="Bergmann H."/>
            <person name="Ebersberger I."/>
            <person name="Garn T."/>
            <person name="Fruth A."/>
            <person name="Baumgardt S."/>
            <person name="Busse H.J."/>
            <person name="Wilharm G."/>
        </authorList>
    </citation>
    <scope>NUCLEOTIDE SEQUENCE [LARGE SCALE GENOMIC DNA]</scope>
    <source>
        <strain evidence="9 10">114</strain>
    </source>
</reference>
<protein>
    <recommendedName>
        <fullName evidence="11">RND transporter</fullName>
    </recommendedName>
</protein>
<dbReference type="EMBL" id="CP012808">
    <property type="protein sequence ID" value="ALH95747.1"/>
    <property type="molecule type" value="Genomic_DNA"/>
</dbReference>
<dbReference type="GO" id="GO:0015562">
    <property type="term" value="F:efflux transmembrane transporter activity"/>
    <property type="evidence" value="ECO:0007669"/>
    <property type="project" value="InterPro"/>
</dbReference>
<dbReference type="InterPro" id="IPR003423">
    <property type="entry name" value="OMP_efflux"/>
</dbReference>
<keyword evidence="4" id="KW-1134">Transmembrane beta strand</keyword>
<keyword evidence="8" id="KW-0175">Coiled coil</keyword>
<dbReference type="Pfam" id="PF02321">
    <property type="entry name" value="OEP"/>
    <property type="match status" value="2"/>
</dbReference>
<dbReference type="Proteomes" id="UP000064939">
    <property type="component" value="Chromosome"/>
</dbReference>